<evidence type="ECO:0000313" key="1">
    <source>
        <dbReference type="EMBL" id="WVY98481.1"/>
    </source>
</evidence>
<evidence type="ECO:0000313" key="2">
    <source>
        <dbReference type="Proteomes" id="UP001374535"/>
    </source>
</evidence>
<keyword evidence="2" id="KW-1185">Reference proteome</keyword>
<protein>
    <submittedName>
        <fullName evidence="1">Uncharacterized protein</fullName>
    </submittedName>
</protein>
<sequence length="110" mass="12379">MQHTPPDVNMAEKLLTSPLISTSHTPAHASNFQQPRCLGSSPLFETHLISCFPSCLEYSLFLTSYHSFHQHICGVLLFFQSQILVSSHPTLSPPFQYLPHISADPWQPSF</sequence>
<dbReference type="EMBL" id="CP144692">
    <property type="protein sequence ID" value="WVY98481.1"/>
    <property type="molecule type" value="Genomic_DNA"/>
</dbReference>
<dbReference type="AlphaFoldDB" id="A0AAQ3MWQ6"/>
<name>A0AAQ3MWQ6_VIGMU</name>
<dbReference type="Proteomes" id="UP001374535">
    <property type="component" value="Chromosome 9"/>
</dbReference>
<proteinExistence type="predicted"/>
<organism evidence="1 2">
    <name type="scientific">Vigna mungo</name>
    <name type="common">Black gram</name>
    <name type="synonym">Phaseolus mungo</name>
    <dbReference type="NCBI Taxonomy" id="3915"/>
    <lineage>
        <taxon>Eukaryota</taxon>
        <taxon>Viridiplantae</taxon>
        <taxon>Streptophyta</taxon>
        <taxon>Embryophyta</taxon>
        <taxon>Tracheophyta</taxon>
        <taxon>Spermatophyta</taxon>
        <taxon>Magnoliopsida</taxon>
        <taxon>eudicotyledons</taxon>
        <taxon>Gunneridae</taxon>
        <taxon>Pentapetalae</taxon>
        <taxon>rosids</taxon>
        <taxon>fabids</taxon>
        <taxon>Fabales</taxon>
        <taxon>Fabaceae</taxon>
        <taxon>Papilionoideae</taxon>
        <taxon>50 kb inversion clade</taxon>
        <taxon>NPAAA clade</taxon>
        <taxon>indigoferoid/millettioid clade</taxon>
        <taxon>Phaseoleae</taxon>
        <taxon>Vigna</taxon>
    </lineage>
</organism>
<reference evidence="1 2" key="1">
    <citation type="journal article" date="2023" name="Life. Sci Alliance">
        <title>Evolutionary insights into 3D genome organization and epigenetic landscape of Vigna mungo.</title>
        <authorList>
            <person name="Junaid A."/>
            <person name="Singh B."/>
            <person name="Bhatia S."/>
        </authorList>
    </citation>
    <scope>NUCLEOTIDE SEQUENCE [LARGE SCALE GENOMIC DNA]</scope>
    <source>
        <strain evidence="1">Urdbean</strain>
    </source>
</reference>
<accession>A0AAQ3MWQ6</accession>
<gene>
    <name evidence="1" type="ORF">V8G54_030632</name>
</gene>